<evidence type="ECO:0000313" key="3">
    <source>
        <dbReference type="EMBL" id="MFD2588397.1"/>
    </source>
</evidence>
<feature type="chain" id="PRO_5045340369" description="DUF4890 domain-containing protein" evidence="2">
    <location>
        <begin position="19"/>
        <end position="145"/>
    </location>
</feature>
<evidence type="ECO:0008006" key="5">
    <source>
        <dbReference type="Google" id="ProtNLM"/>
    </source>
</evidence>
<gene>
    <name evidence="3" type="ORF">ACFSQJ_15785</name>
</gene>
<keyword evidence="1" id="KW-0175">Coiled coil</keyword>
<organism evidence="3 4">
    <name type="scientific">Croceitalea marina</name>
    <dbReference type="NCBI Taxonomy" id="1775166"/>
    <lineage>
        <taxon>Bacteria</taxon>
        <taxon>Pseudomonadati</taxon>
        <taxon>Bacteroidota</taxon>
        <taxon>Flavobacteriia</taxon>
        <taxon>Flavobacteriales</taxon>
        <taxon>Flavobacteriaceae</taxon>
        <taxon>Croceitalea</taxon>
    </lineage>
</organism>
<feature type="signal peptide" evidence="2">
    <location>
        <begin position="1"/>
        <end position="18"/>
    </location>
</feature>
<proteinExistence type="predicted"/>
<comment type="caution">
    <text evidence="3">The sequence shown here is derived from an EMBL/GenBank/DDBJ whole genome shotgun (WGS) entry which is preliminary data.</text>
</comment>
<sequence length="145" mass="16866">MKNLILTMALLLSLTAIAQQGKRDHERQRAAHDMTAEQLATLKTKKMALALELTSKQQEEVLKINLEEAEFRKAKMAERKEKGEHEKLSADEKFEMQNAILDRKIAQQEKLKEILTDEQFELWKKARNRKGIHSKKKMQKAGRRG</sequence>
<keyword evidence="4" id="KW-1185">Reference proteome</keyword>
<evidence type="ECO:0000256" key="1">
    <source>
        <dbReference type="SAM" id="Coils"/>
    </source>
</evidence>
<reference evidence="4" key="1">
    <citation type="journal article" date="2019" name="Int. J. Syst. Evol. Microbiol.">
        <title>The Global Catalogue of Microorganisms (GCM) 10K type strain sequencing project: providing services to taxonomists for standard genome sequencing and annotation.</title>
        <authorList>
            <consortium name="The Broad Institute Genomics Platform"/>
            <consortium name="The Broad Institute Genome Sequencing Center for Infectious Disease"/>
            <person name="Wu L."/>
            <person name="Ma J."/>
        </authorList>
    </citation>
    <scope>NUCLEOTIDE SEQUENCE [LARGE SCALE GENOMIC DNA]</scope>
    <source>
        <strain evidence="4">KCTC 52368</strain>
    </source>
</reference>
<dbReference type="EMBL" id="JBHULB010000078">
    <property type="protein sequence ID" value="MFD2588397.1"/>
    <property type="molecule type" value="Genomic_DNA"/>
</dbReference>
<evidence type="ECO:0000256" key="2">
    <source>
        <dbReference type="SAM" id="SignalP"/>
    </source>
</evidence>
<keyword evidence="2" id="KW-0732">Signal</keyword>
<dbReference type="Proteomes" id="UP001597526">
    <property type="component" value="Unassembled WGS sequence"/>
</dbReference>
<feature type="coiled-coil region" evidence="1">
    <location>
        <begin position="66"/>
        <end position="118"/>
    </location>
</feature>
<protein>
    <recommendedName>
        <fullName evidence="5">DUF4890 domain-containing protein</fullName>
    </recommendedName>
</protein>
<accession>A0ABW5MYK0</accession>
<dbReference type="RefSeq" id="WP_377767925.1">
    <property type="nucleotide sequence ID" value="NZ_JBHULB010000078.1"/>
</dbReference>
<name>A0ABW5MYK0_9FLAO</name>
<evidence type="ECO:0000313" key="4">
    <source>
        <dbReference type="Proteomes" id="UP001597526"/>
    </source>
</evidence>